<keyword evidence="2" id="KW-1185">Reference proteome</keyword>
<comment type="caution">
    <text evidence="1">The sequence shown here is derived from an EMBL/GenBank/DDBJ whole genome shotgun (WGS) entry which is preliminary data.</text>
</comment>
<name>A0ABQ4VFN4_9MYCO</name>
<evidence type="ECO:0008006" key="3">
    <source>
        <dbReference type="Google" id="ProtNLM"/>
    </source>
</evidence>
<organism evidence="1 2">
    <name type="scientific">Mycolicibacterium cyprinidarum</name>
    <dbReference type="NCBI Taxonomy" id="2860311"/>
    <lineage>
        <taxon>Bacteria</taxon>
        <taxon>Bacillati</taxon>
        <taxon>Actinomycetota</taxon>
        <taxon>Actinomycetes</taxon>
        <taxon>Mycobacteriales</taxon>
        <taxon>Mycobacteriaceae</taxon>
        <taxon>Mycolicibacterium</taxon>
    </lineage>
</organism>
<dbReference type="Gene3D" id="3.40.50.1820">
    <property type="entry name" value="alpha/beta hydrolase"/>
    <property type="match status" value="1"/>
</dbReference>
<dbReference type="EMBL" id="BPRH01002301">
    <property type="protein sequence ID" value="GJF16680.1"/>
    <property type="molecule type" value="Genomic_DNA"/>
</dbReference>
<dbReference type="InterPro" id="IPR029058">
    <property type="entry name" value="AB_hydrolase_fold"/>
</dbReference>
<evidence type="ECO:0000313" key="2">
    <source>
        <dbReference type="Proteomes" id="UP001060504"/>
    </source>
</evidence>
<accession>A0ABQ4VFN4</accession>
<dbReference type="SUPFAM" id="SSF53474">
    <property type="entry name" value="alpha/beta-Hydrolases"/>
    <property type="match status" value="1"/>
</dbReference>
<gene>
    <name evidence="1" type="ORF">NGTWS1702_21960</name>
</gene>
<reference evidence="1 2" key="1">
    <citation type="submission" date="2021-08" db="EMBL/GenBank/DDBJ databases">
        <title>Draft genome sequence of Mycolicibacterium sp. NGTWS1702 strain.</title>
        <authorList>
            <person name="Matsumoto M."/>
            <person name="Tang B.C.C."/>
            <person name="Machida Y."/>
            <person name="Matoyama H."/>
            <person name="Kishihara T."/>
            <person name="Sato S."/>
            <person name="Kondo I."/>
            <person name="Sano M."/>
            <person name="Kato G."/>
        </authorList>
    </citation>
    <scope>NUCLEOTIDE SEQUENCE [LARGE SCALE GENOMIC DNA]</scope>
    <source>
        <strain evidence="1 2">NGTWSNA01</strain>
    </source>
</reference>
<sequence length="91" mass="10025">MVGVVTLAPWWPTGDADLISPDTGLVTLHGTADTWTDPKASQRQCARAESRGVEARWIELPKSGHFMVHRVADWHRITAEAVITLLSYSGE</sequence>
<protein>
    <recommendedName>
        <fullName evidence="3">Peptidase S9 prolyl oligopeptidase catalytic domain-containing protein</fullName>
    </recommendedName>
</protein>
<evidence type="ECO:0000313" key="1">
    <source>
        <dbReference type="EMBL" id="GJF16680.1"/>
    </source>
</evidence>
<proteinExistence type="predicted"/>
<dbReference type="Proteomes" id="UP001060504">
    <property type="component" value="Unassembled WGS sequence"/>
</dbReference>